<feature type="transmembrane region" description="Helical" evidence="1">
    <location>
        <begin position="7"/>
        <end position="27"/>
    </location>
</feature>
<protein>
    <recommendedName>
        <fullName evidence="4">NAD-dependent epimerase/dehydratase domain-containing protein</fullName>
    </recommendedName>
</protein>
<dbReference type="EMBL" id="CAFZ01000313">
    <property type="protein sequence ID" value="CCA74439.1"/>
    <property type="molecule type" value="Genomic_DNA"/>
</dbReference>
<keyword evidence="1" id="KW-0812">Transmembrane</keyword>
<dbReference type="InterPro" id="IPR036291">
    <property type="entry name" value="NAD(P)-bd_dom_sf"/>
</dbReference>
<dbReference type="SUPFAM" id="SSF51735">
    <property type="entry name" value="NAD(P)-binding Rossmann-fold domains"/>
    <property type="match status" value="1"/>
</dbReference>
<dbReference type="OMA" id="NTIWIED"/>
<proteinExistence type="predicted"/>
<evidence type="ECO:0000313" key="3">
    <source>
        <dbReference type="Proteomes" id="UP000007148"/>
    </source>
</evidence>
<reference evidence="2 3" key="1">
    <citation type="journal article" date="2011" name="PLoS Pathog.">
        <title>Endophytic Life Strategies Decoded by Genome and Transcriptome Analyses of the Mutualistic Root Symbiont Piriformospora indica.</title>
        <authorList>
            <person name="Zuccaro A."/>
            <person name="Lahrmann U."/>
            <person name="Guldener U."/>
            <person name="Langen G."/>
            <person name="Pfiffi S."/>
            <person name="Biedenkopf D."/>
            <person name="Wong P."/>
            <person name="Samans B."/>
            <person name="Grimm C."/>
            <person name="Basiewicz M."/>
            <person name="Murat C."/>
            <person name="Martin F."/>
            <person name="Kogel K.H."/>
        </authorList>
    </citation>
    <scope>NUCLEOTIDE SEQUENCE [LARGE SCALE GENOMIC DNA]</scope>
    <source>
        <strain evidence="2 3">DSM 11827</strain>
    </source>
</reference>
<name>G4TSZ6_SERID</name>
<dbReference type="Proteomes" id="UP000007148">
    <property type="component" value="Unassembled WGS sequence"/>
</dbReference>
<dbReference type="OrthoDB" id="16464at2759"/>
<dbReference type="Gene3D" id="3.40.50.720">
    <property type="entry name" value="NAD(P)-binding Rossmann-like Domain"/>
    <property type="match status" value="1"/>
</dbReference>
<keyword evidence="1" id="KW-0472">Membrane</keyword>
<dbReference type="AlphaFoldDB" id="G4TSZ6"/>
<sequence length="413" mass="46072">MSQKPNVLIFGGSNGLTPVLALFLVPLNGEPLVDHLRIADKYSMSPPTVYVPKAFPQLIKERANLVEYRQANLTNAETVARCFTDPAPNGRPYTHIFDLSGDIAFERPAEIQITHTLKVALTIAREAAQQRVKVHIRMLPPVYDHKVEKSAYHENDVDSWRPLGVRGVWWHEMIRAVASVPNLPLVVLREAFAYGPGYPRADIATGIMLGAIYKYLGQDFKPLWGPRLKKCTIHVQDVVRAAWSTALWASTKSRTELDTLAGVSVPPSGDKTVTSVSEAVTSNNIIIPVFNLSDDGDSDQERICSSIANALGMKYGYHNEIIHQIVKLKFNDVVEDANELHIRTWNEMYRSGSSSESPLSPYIFPHQFGKRGCALNSSQLKKVVGYTMQYPLFDANAVKETVDSFRAEGIWPQ</sequence>
<dbReference type="STRING" id="1109443.G4TSZ6"/>
<dbReference type="InParanoid" id="G4TSZ6"/>
<evidence type="ECO:0000313" key="2">
    <source>
        <dbReference type="EMBL" id="CCA74439.1"/>
    </source>
</evidence>
<comment type="caution">
    <text evidence="2">The sequence shown here is derived from an EMBL/GenBank/DDBJ whole genome shotgun (WGS) entry which is preliminary data.</text>
</comment>
<keyword evidence="1" id="KW-1133">Transmembrane helix</keyword>
<organism evidence="2 3">
    <name type="scientific">Serendipita indica (strain DSM 11827)</name>
    <name type="common">Root endophyte fungus</name>
    <name type="synonym">Piriformospora indica</name>
    <dbReference type="NCBI Taxonomy" id="1109443"/>
    <lineage>
        <taxon>Eukaryota</taxon>
        <taxon>Fungi</taxon>
        <taxon>Dikarya</taxon>
        <taxon>Basidiomycota</taxon>
        <taxon>Agaricomycotina</taxon>
        <taxon>Agaricomycetes</taxon>
        <taxon>Sebacinales</taxon>
        <taxon>Serendipitaceae</taxon>
        <taxon>Serendipita</taxon>
    </lineage>
</organism>
<evidence type="ECO:0000256" key="1">
    <source>
        <dbReference type="SAM" id="Phobius"/>
    </source>
</evidence>
<accession>G4TSZ6</accession>
<keyword evidence="3" id="KW-1185">Reference proteome</keyword>
<dbReference type="HOGENOM" id="CLU_045030_0_0_1"/>
<gene>
    <name evidence="2" type="ORF">PIIN_08392</name>
</gene>
<dbReference type="eggNOG" id="KOG1430">
    <property type="taxonomic scope" value="Eukaryota"/>
</dbReference>
<evidence type="ECO:0008006" key="4">
    <source>
        <dbReference type="Google" id="ProtNLM"/>
    </source>
</evidence>